<feature type="domain" description="Spermatogenesis-associated protein 20-like TRX" evidence="1">
    <location>
        <begin position="1"/>
        <end position="162"/>
    </location>
</feature>
<gene>
    <name evidence="2" type="ORF">GCM10011512_19500</name>
</gene>
<dbReference type="InterPro" id="IPR024705">
    <property type="entry name" value="Ssp411"/>
</dbReference>
<accession>A0ABQ1P7J5</accession>
<dbReference type="PIRSF" id="PIRSF006402">
    <property type="entry name" value="UCP006402_thioredoxin"/>
    <property type="match status" value="1"/>
</dbReference>
<dbReference type="SUPFAM" id="SSF52833">
    <property type="entry name" value="Thioredoxin-like"/>
    <property type="match status" value="1"/>
</dbReference>
<dbReference type="CDD" id="cd02955">
    <property type="entry name" value="SSP411"/>
    <property type="match status" value="1"/>
</dbReference>
<dbReference type="Gene3D" id="3.40.30.10">
    <property type="entry name" value="Glutaredoxin"/>
    <property type="match status" value="1"/>
</dbReference>
<name>A0ABQ1P7J5_9MICC</name>
<evidence type="ECO:0000313" key="2">
    <source>
        <dbReference type="EMBL" id="GGC92539.1"/>
    </source>
</evidence>
<dbReference type="PANTHER" id="PTHR42899">
    <property type="entry name" value="SPERMATOGENESIS-ASSOCIATED PROTEIN 20"/>
    <property type="match status" value="1"/>
</dbReference>
<sequence>MNRLADSASTYLRQHADNPVDWWPWGPEAFAAAAERDVPVLVSIGYAACHWCHVMAAESFSDAAVAAYLNANFVAVKVDREEHPDVDAMYMAATQALTGEGGWPMTVFTDADGRCFYAGTYFPPRPVAGRPSFGQLLVAVQEAWAQRRSELETTAQSLATSLGRAQALNRDLIGQLSVTGEPTTATGSLLRPGVLAEAVEALAATEDTEHGGFGGAPKFPGSPLLSFLARYASTGARGDDAAAVETAEDLLARTLTAMASSALYDQLDGGFARYSVTADWSLPHFEKMLYDNAQLLQVYLQWSRLGARHRHEGYLGARIATETGEWMIRELGLPDGGFASSLDADTELAGDHFEGLTYVWTPAQLAEVVGDDAQDVAVLMNVGTGPQPTEYGWPLHPRLELNREEWALFEGVRPALRRARRARPQPGRDEKVVAGWNGMAIAALSEASLALDRPDFAAAAVAAAEHLWRVHVHETDGALVLHRMSAAGTVRVGEGQLEDYAHCVTGFLTLFSATGDERWYERATRLLDTALDRFVVAGSLQDVPAGREGAASGPAALAGEAPVDPLDDAVPSGTAALALACTLASAYSGSIEHRSVAEQLIGYVGRLATQAPQVVGAGLAAATVLLAGPTQIAVVGQDSVMRSALRKVAAVHPAPALVLAVGDGTTSARASRVPLLRGRPTGPGGVARAYVCRAMVCDLPVGTEAQLRAQLDR</sequence>
<proteinExistence type="predicted"/>
<dbReference type="RefSeq" id="WP_188668169.1">
    <property type="nucleotide sequence ID" value="NZ_BMJI01000011.1"/>
</dbReference>
<dbReference type="EMBL" id="BMJI01000011">
    <property type="protein sequence ID" value="GGC92539.1"/>
    <property type="molecule type" value="Genomic_DNA"/>
</dbReference>
<reference evidence="3" key="1">
    <citation type="journal article" date="2019" name="Int. J. Syst. Evol. Microbiol.">
        <title>The Global Catalogue of Microorganisms (GCM) 10K type strain sequencing project: providing services to taxonomists for standard genome sequencing and annotation.</title>
        <authorList>
            <consortium name="The Broad Institute Genomics Platform"/>
            <consortium name="The Broad Institute Genome Sequencing Center for Infectious Disease"/>
            <person name="Wu L."/>
            <person name="Ma J."/>
        </authorList>
    </citation>
    <scope>NUCLEOTIDE SEQUENCE [LARGE SCALE GENOMIC DNA]</scope>
    <source>
        <strain evidence="3">CGMCC 1.15480</strain>
    </source>
</reference>
<dbReference type="InterPro" id="IPR004879">
    <property type="entry name" value="Ssp411-like_TRX"/>
</dbReference>
<evidence type="ECO:0000259" key="1">
    <source>
        <dbReference type="Pfam" id="PF03190"/>
    </source>
</evidence>
<dbReference type="SUPFAM" id="SSF48208">
    <property type="entry name" value="Six-hairpin glycosidases"/>
    <property type="match status" value="1"/>
</dbReference>
<dbReference type="InterPro" id="IPR008928">
    <property type="entry name" value="6-hairpin_glycosidase_sf"/>
</dbReference>
<dbReference type="PANTHER" id="PTHR42899:SF1">
    <property type="entry name" value="SPERMATOGENESIS-ASSOCIATED PROTEIN 20"/>
    <property type="match status" value="1"/>
</dbReference>
<comment type="caution">
    <text evidence="2">The sequence shown here is derived from an EMBL/GenBank/DDBJ whole genome shotgun (WGS) entry which is preliminary data.</text>
</comment>
<protein>
    <recommendedName>
        <fullName evidence="1">Spermatogenesis-associated protein 20-like TRX domain-containing protein</fullName>
    </recommendedName>
</protein>
<dbReference type="InterPro" id="IPR012341">
    <property type="entry name" value="6hp_glycosidase-like_sf"/>
</dbReference>
<organism evidence="2 3">
    <name type="scientific">Tersicoccus solisilvae</name>
    <dbReference type="NCBI Taxonomy" id="1882339"/>
    <lineage>
        <taxon>Bacteria</taxon>
        <taxon>Bacillati</taxon>
        <taxon>Actinomycetota</taxon>
        <taxon>Actinomycetes</taxon>
        <taxon>Micrococcales</taxon>
        <taxon>Micrococcaceae</taxon>
        <taxon>Tersicoccus</taxon>
    </lineage>
</organism>
<dbReference type="Pfam" id="PF03190">
    <property type="entry name" value="Thioredox_DsbH"/>
    <property type="match status" value="1"/>
</dbReference>
<dbReference type="InterPro" id="IPR036249">
    <property type="entry name" value="Thioredoxin-like_sf"/>
</dbReference>
<keyword evidence="3" id="KW-1185">Reference proteome</keyword>
<dbReference type="Gene3D" id="1.50.10.10">
    <property type="match status" value="1"/>
</dbReference>
<dbReference type="Proteomes" id="UP000597761">
    <property type="component" value="Unassembled WGS sequence"/>
</dbReference>
<evidence type="ECO:0000313" key="3">
    <source>
        <dbReference type="Proteomes" id="UP000597761"/>
    </source>
</evidence>